<dbReference type="Gene3D" id="2.120.10.30">
    <property type="entry name" value="TolB, C-terminal domain"/>
    <property type="match status" value="2"/>
</dbReference>
<evidence type="ECO:0008006" key="3">
    <source>
        <dbReference type="Google" id="ProtNLM"/>
    </source>
</evidence>
<dbReference type="InterPro" id="IPR001258">
    <property type="entry name" value="NHL_repeat"/>
</dbReference>
<keyword evidence="1" id="KW-0677">Repeat</keyword>
<dbReference type="GO" id="GO:0008270">
    <property type="term" value="F:zinc ion binding"/>
    <property type="evidence" value="ECO:0007669"/>
    <property type="project" value="UniProtKB-KW"/>
</dbReference>
<dbReference type="SUPFAM" id="SSF101898">
    <property type="entry name" value="NHL repeat"/>
    <property type="match status" value="1"/>
</dbReference>
<proteinExistence type="predicted"/>
<dbReference type="InterPro" id="IPR050952">
    <property type="entry name" value="TRIM-NHL_E3_ligases"/>
</dbReference>
<organism evidence="2">
    <name type="scientific">hydrothermal vent metagenome</name>
    <dbReference type="NCBI Taxonomy" id="652676"/>
    <lineage>
        <taxon>unclassified sequences</taxon>
        <taxon>metagenomes</taxon>
        <taxon>ecological metagenomes</taxon>
    </lineage>
</organism>
<evidence type="ECO:0000256" key="1">
    <source>
        <dbReference type="ARBA" id="ARBA00022737"/>
    </source>
</evidence>
<protein>
    <recommendedName>
        <fullName evidence="3">NHL repeat domain protein</fullName>
    </recommendedName>
</protein>
<gene>
    <name evidence="2" type="ORF">MNBD_GAMMA25-825</name>
</gene>
<dbReference type="CDD" id="cd05819">
    <property type="entry name" value="NHL"/>
    <property type="match status" value="1"/>
</dbReference>
<dbReference type="InterPro" id="IPR011042">
    <property type="entry name" value="6-blade_b-propeller_TolB-like"/>
</dbReference>
<dbReference type="Pfam" id="PF01436">
    <property type="entry name" value="NHL"/>
    <property type="match status" value="2"/>
</dbReference>
<dbReference type="EMBL" id="UOFY01000028">
    <property type="protein sequence ID" value="VAX08567.1"/>
    <property type="molecule type" value="Genomic_DNA"/>
</dbReference>
<reference evidence="2" key="1">
    <citation type="submission" date="2018-06" db="EMBL/GenBank/DDBJ databases">
        <authorList>
            <person name="Zhirakovskaya E."/>
        </authorList>
    </citation>
    <scope>NUCLEOTIDE SEQUENCE</scope>
</reference>
<dbReference type="PROSITE" id="PS51125">
    <property type="entry name" value="NHL"/>
    <property type="match status" value="2"/>
</dbReference>
<dbReference type="PANTHER" id="PTHR24104:SF25">
    <property type="entry name" value="PROTEIN LIN-41"/>
    <property type="match status" value="1"/>
</dbReference>
<accession>A0A3B1BV70</accession>
<dbReference type="Pfam" id="PF17170">
    <property type="entry name" value="DUF5128"/>
    <property type="match status" value="1"/>
</dbReference>
<dbReference type="PANTHER" id="PTHR24104">
    <property type="entry name" value="E3 UBIQUITIN-PROTEIN LIGASE NHLRC1-RELATED"/>
    <property type="match status" value="1"/>
</dbReference>
<evidence type="ECO:0000313" key="2">
    <source>
        <dbReference type="EMBL" id="VAX08567.1"/>
    </source>
</evidence>
<dbReference type="AlphaFoldDB" id="A0A3B1BV70"/>
<sequence length="330" mass="36429">MATYNWLLLCVSFFCVSFLYIEAIQADESVVTAIQADETIVAAAPIPIPYQKMSFLRYLTGAGKTRLSMPTDVSVDNNAAYVVDGGNHRILVFSLHDGKLIRSFGGPGNGHGKLNSPVGLSVKEGKVYVADRENRLIQVFSIKGEFLHQFKVMSRGKAARPIDIAVSANGLEYYVSGNRNSRLMVFNPAGKLLREWGEDGLNPGQFRFPGSVIVLPDKRIAVVDVLNTRVQVFERKGGFSVQVGEWGVLPGQLVRPKGVAIDTNNNFYISDSYMDVIQVYDSNSRLKYVLQADNNSHKPITPAGITVDQQGRLYIAEVLKNRVAVFQLPK</sequence>
<name>A0A3B1BV70_9ZZZZ</name>